<dbReference type="Proteomes" id="UP000019109">
    <property type="component" value="Unassembled WGS sequence"/>
</dbReference>
<evidence type="ECO:0000313" key="3">
    <source>
        <dbReference type="Proteomes" id="UP000019109"/>
    </source>
</evidence>
<accession>W4V3F3</accession>
<proteinExistence type="predicted"/>
<sequence length="244" mass="29325">MDKFFNNGMKGLGEVGCDCMFDFFKRRQSKKGEFDWSALRKYNIPILILDERWHTIFKNTEKAKEIIEKEEKLKELLKEESRLVFEKKEILSRKKSYLDKIIKLTPEVFDKNDQQSKEEMEKCEKEINQINVRIESIEAEIHNMPERIREANMELLKCTINSVYFKMRENQLRVKELEELIEKTRKQLASYIDEKEGLTEYDNEIYTYFHDLLGGEELQKLDNEYFNKTYGNKRDAEKLNATEV</sequence>
<keyword evidence="1" id="KW-0175">Coiled coil</keyword>
<protein>
    <submittedName>
        <fullName evidence="2">Uncharacterized protein</fullName>
    </submittedName>
</protein>
<organism evidence="2 3">
    <name type="scientific">Acetivibrio straminisolvens JCM 21531</name>
    <dbReference type="NCBI Taxonomy" id="1294263"/>
    <lineage>
        <taxon>Bacteria</taxon>
        <taxon>Bacillati</taxon>
        <taxon>Bacillota</taxon>
        <taxon>Clostridia</taxon>
        <taxon>Eubacteriales</taxon>
        <taxon>Oscillospiraceae</taxon>
        <taxon>Acetivibrio</taxon>
    </lineage>
</organism>
<feature type="coiled-coil region" evidence="1">
    <location>
        <begin position="167"/>
        <end position="194"/>
    </location>
</feature>
<comment type="caution">
    <text evidence="2">The sequence shown here is derived from an EMBL/GenBank/DDBJ whole genome shotgun (WGS) entry which is preliminary data.</text>
</comment>
<evidence type="ECO:0000313" key="2">
    <source>
        <dbReference type="EMBL" id="GAE87358.1"/>
    </source>
</evidence>
<evidence type="ECO:0000256" key="1">
    <source>
        <dbReference type="SAM" id="Coils"/>
    </source>
</evidence>
<dbReference type="EMBL" id="BAVR01000006">
    <property type="protein sequence ID" value="GAE87358.1"/>
    <property type="molecule type" value="Genomic_DNA"/>
</dbReference>
<dbReference type="AlphaFoldDB" id="W4V3F3"/>
<feature type="coiled-coil region" evidence="1">
    <location>
        <begin position="113"/>
        <end position="140"/>
    </location>
</feature>
<gene>
    <name evidence="2" type="ORF">JCM21531_719</name>
</gene>
<keyword evidence="3" id="KW-1185">Reference proteome</keyword>
<dbReference type="STRING" id="1294263.JCM21531_719"/>
<name>W4V3F3_9FIRM</name>
<reference evidence="2" key="1">
    <citation type="journal article" date="2014" name="Genome Announc.">
        <title>Draft Genome Sequence of Clostridium straminisolvens Strain JCM 21531T, Isolated from a Cellulose-Degrading Bacterial Community.</title>
        <authorList>
            <person name="Yuki M."/>
            <person name="Oshima K."/>
            <person name="Suda W."/>
            <person name="Sakamoto M."/>
            <person name="Kitamura K."/>
            <person name="Iida T."/>
            <person name="Hattori M."/>
            <person name="Ohkuma M."/>
        </authorList>
    </citation>
    <scope>NUCLEOTIDE SEQUENCE [LARGE SCALE GENOMIC DNA]</scope>
    <source>
        <strain evidence="2">JCM 21531</strain>
    </source>
</reference>